<dbReference type="Gene3D" id="3.20.20.140">
    <property type="entry name" value="Metal-dependent hydrolases"/>
    <property type="match status" value="1"/>
</dbReference>
<dbReference type="Proteomes" id="UP001138997">
    <property type="component" value="Unassembled WGS sequence"/>
</dbReference>
<accession>A0A9X1NCW4</accession>
<dbReference type="GO" id="GO:0016787">
    <property type="term" value="F:hydrolase activity"/>
    <property type="evidence" value="ECO:0007669"/>
    <property type="project" value="InterPro"/>
</dbReference>
<keyword evidence="2" id="KW-1185">Reference proteome</keyword>
<organism evidence="1 2">
    <name type="scientific">Kineosporia babensis</name>
    <dbReference type="NCBI Taxonomy" id="499548"/>
    <lineage>
        <taxon>Bacteria</taxon>
        <taxon>Bacillati</taxon>
        <taxon>Actinomycetota</taxon>
        <taxon>Actinomycetes</taxon>
        <taxon>Kineosporiales</taxon>
        <taxon>Kineosporiaceae</taxon>
        <taxon>Kineosporia</taxon>
    </lineage>
</organism>
<evidence type="ECO:0000313" key="1">
    <source>
        <dbReference type="EMBL" id="MCD5312652.1"/>
    </source>
</evidence>
<dbReference type="EMBL" id="JAJOMB010000008">
    <property type="protein sequence ID" value="MCD5312652.1"/>
    <property type="molecule type" value="Genomic_DNA"/>
</dbReference>
<sequence length="301" mass="32116">MTSSSARACDVHQHLWPPALLEALRARTEPPFLRGYTLYLDGEPPYEVNPADHDVAARLAQQGDVRALVSLSSPLGLEDLPPAEAQPLLDAWHTGAQAFPAGFGAWAAVGRIEPDRAGLAELLRGSFVGLQIPATWISTPRALEALAPVLQVCEGANKPVFVHPGAVSSPAEEELPGWWPAVVDYTAQMSAAWWAWHRIGRSLLPQLRIGFVAGAGLAPLHHERMVARGGRLGRTDPGVFVETSSYGPQAVDALIRALGIDAVIRGSDRPYAQPTPLGFGNAADHAIDVSNPQRFLIGGTP</sequence>
<dbReference type="InterPro" id="IPR032466">
    <property type="entry name" value="Metal_Hydrolase"/>
</dbReference>
<gene>
    <name evidence="1" type="ORF">LR394_17225</name>
</gene>
<dbReference type="AlphaFoldDB" id="A0A9X1NCW4"/>
<evidence type="ECO:0000313" key="2">
    <source>
        <dbReference type="Proteomes" id="UP001138997"/>
    </source>
</evidence>
<dbReference type="RefSeq" id="WP_231443092.1">
    <property type="nucleotide sequence ID" value="NZ_JAJOMB010000008.1"/>
</dbReference>
<protein>
    <submittedName>
        <fullName evidence="1">Amidohydrolase</fullName>
    </submittedName>
</protein>
<comment type="caution">
    <text evidence="1">The sequence shown here is derived from an EMBL/GenBank/DDBJ whole genome shotgun (WGS) entry which is preliminary data.</text>
</comment>
<proteinExistence type="predicted"/>
<dbReference type="SUPFAM" id="SSF51556">
    <property type="entry name" value="Metallo-dependent hydrolases"/>
    <property type="match status" value="1"/>
</dbReference>
<name>A0A9X1NCW4_9ACTN</name>
<reference evidence="1" key="1">
    <citation type="submission" date="2021-11" db="EMBL/GenBank/DDBJ databases">
        <title>Streptomyces corallinus and Kineosporia corallina sp. nov., two new coral-derived marine actinobacteria.</title>
        <authorList>
            <person name="Buangrab K."/>
            <person name="Sutthacheep M."/>
            <person name="Yeemin T."/>
            <person name="Harunari E."/>
            <person name="Igarashi Y."/>
            <person name="Sripreechasak P."/>
            <person name="Kanchanasin P."/>
            <person name="Tanasupawat S."/>
            <person name="Phongsopitanun W."/>
        </authorList>
    </citation>
    <scope>NUCLEOTIDE SEQUENCE</scope>
    <source>
        <strain evidence="1">JCM 31032</strain>
    </source>
</reference>